<dbReference type="Proteomes" id="UP000554235">
    <property type="component" value="Unassembled WGS sequence"/>
</dbReference>
<dbReference type="AlphaFoldDB" id="A0A8H4LLB6"/>
<feature type="domain" description="2EXR" evidence="1">
    <location>
        <begin position="31"/>
        <end position="123"/>
    </location>
</feature>
<reference evidence="2 3" key="1">
    <citation type="submission" date="2020-01" db="EMBL/GenBank/DDBJ databases">
        <title>Identification and distribution of gene clusters putatively required for synthesis of sphingolipid metabolism inhibitors in phylogenetically diverse species of the filamentous fungus Fusarium.</title>
        <authorList>
            <person name="Kim H.-S."/>
            <person name="Busman M."/>
            <person name="Brown D.W."/>
            <person name="Divon H."/>
            <person name="Uhlig S."/>
            <person name="Proctor R.H."/>
        </authorList>
    </citation>
    <scope>NUCLEOTIDE SEQUENCE [LARGE SCALE GENOMIC DNA]</scope>
    <source>
        <strain evidence="2 3">NRRL 20459</strain>
    </source>
</reference>
<evidence type="ECO:0000259" key="1">
    <source>
        <dbReference type="Pfam" id="PF20150"/>
    </source>
</evidence>
<organism evidence="2 3">
    <name type="scientific">Fusarium albosuccineum</name>
    <dbReference type="NCBI Taxonomy" id="1237068"/>
    <lineage>
        <taxon>Eukaryota</taxon>
        <taxon>Fungi</taxon>
        <taxon>Dikarya</taxon>
        <taxon>Ascomycota</taxon>
        <taxon>Pezizomycotina</taxon>
        <taxon>Sordariomycetes</taxon>
        <taxon>Hypocreomycetidae</taxon>
        <taxon>Hypocreales</taxon>
        <taxon>Nectriaceae</taxon>
        <taxon>Fusarium</taxon>
        <taxon>Fusarium decemcellulare species complex</taxon>
    </lineage>
</organism>
<dbReference type="Pfam" id="PF20150">
    <property type="entry name" value="2EXR"/>
    <property type="match status" value="1"/>
</dbReference>
<sequence>MSHRAPEQGLSAPIFFDYSYTWTPKVAPTSFPKFPKLPREIQDKIWSIALELHTPRAYNVHLTRTSASDSDDDGPEPQEILTWGLRRIQEPQGIPYYPDSIGVLMKTTRASRAIAKLRWRRMKRVVPFSLGSNTGLQRLKVDASEDLMILQHGQTADVVDDITEVPLPVHIIGYEIPVIAAIDMETVFTDLFCVVPELQMLYLVVSPTTVEWTRRQPWLLPRPAEQALDWYLTNLENAEHLNSSREFLLQDRLYYEVPTSEVVKMGGLKPLFRDLMWGWRMYEHTMQGKPGNESLAQAWKENGSIVKESHDVGTILEDPNAWLTRLPAAIKKDYLLYIPMDAEEGTYDEEEHKHRYLEALMPWAEEWNTNLGAMVI</sequence>
<comment type="caution">
    <text evidence="2">The sequence shown here is derived from an EMBL/GenBank/DDBJ whole genome shotgun (WGS) entry which is preliminary data.</text>
</comment>
<evidence type="ECO:0000313" key="3">
    <source>
        <dbReference type="Proteomes" id="UP000554235"/>
    </source>
</evidence>
<keyword evidence="3" id="KW-1185">Reference proteome</keyword>
<protein>
    <recommendedName>
        <fullName evidence="1">2EXR domain-containing protein</fullName>
    </recommendedName>
</protein>
<dbReference type="EMBL" id="JAADYS010000327">
    <property type="protein sequence ID" value="KAF4470540.1"/>
    <property type="molecule type" value="Genomic_DNA"/>
</dbReference>
<proteinExistence type="predicted"/>
<evidence type="ECO:0000313" key="2">
    <source>
        <dbReference type="EMBL" id="KAF4470540.1"/>
    </source>
</evidence>
<dbReference type="InterPro" id="IPR045518">
    <property type="entry name" value="2EXR"/>
</dbReference>
<dbReference type="OrthoDB" id="5022951at2759"/>
<name>A0A8H4LLB6_9HYPO</name>
<gene>
    <name evidence="2" type="ORF">FALBO_2540</name>
</gene>
<accession>A0A8H4LLB6</accession>